<dbReference type="AlphaFoldDB" id="A0A3S0A2D0"/>
<evidence type="ECO:0000313" key="2">
    <source>
        <dbReference type="EMBL" id="RST87239.1"/>
    </source>
</evidence>
<protein>
    <recommendedName>
        <fullName evidence="4">Holin</fullName>
    </recommendedName>
</protein>
<evidence type="ECO:0000256" key="1">
    <source>
        <dbReference type="SAM" id="Phobius"/>
    </source>
</evidence>
<keyword evidence="1" id="KW-0812">Transmembrane</keyword>
<organism evidence="2 3">
    <name type="scientific">Aquibium carbonis</name>
    <dbReference type="NCBI Taxonomy" id="2495581"/>
    <lineage>
        <taxon>Bacteria</taxon>
        <taxon>Pseudomonadati</taxon>
        <taxon>Pseudomonadota</taxon>
        <taxon>Alphaproteobacteria</taxon>
        <taxon>Hyphomicrobiales</taxon>
        <taxon>Phyllobacteriaceae</taxon>
        <taxon>Aquibium</taxon>
    </lineage>
</organism>
<keyword evidence="1" id="KW-1133">Transmembrane helix</keyword>
<name>A0A3S0A2D0_9HYPH</name>
<dbReference type="EMBL" id="RWKW01000024">
    <property type="protein sequence ID" value="RST87239.1"/>
    <property type="molecule type" value="Genomic_DNA"/>
</dbReference>
<keyword evidence="1" id="KW-0472">Membrane</keyword>
<gene>
    <name evidence="2" type="ORF">EJC49_06480</name>
</gene>
<reference evidence="2 3" key="1">
    <citation type="submission" date="2018-12" db="EMBL/GenBank/DDBJ databases">
        <title>Mesorhizobium carbonis sp. nov., isolated from coal mine water.</title>
        <authorList>
            <person name="Xin W."/>
            <person name="Xu Z."/>
            <person name="Xiang F."/>
            <person name="Zhang J."/>
            <person name="Xi L."/>
            <person name="Liu J."/>
        </authorList>
    </citation>
    <scope>NUCLEOTIDE SEQUENCE [LARGE SCALE GENOMIC DNA]</scope>
    <source>
        <strain evidence="2 3">B2.3</strain>
    </source>
</reference>
<proteinExistence type="predicted"/>
<dbReference type="Proteomes" id="UP000278398">
    <property type="component" value="Unassembled WGS sequence"/>
</dbReference>
<evidence type="ECO:0000313" key="3">
    <source>
        <dbReference type="Proteomes" id="UP000278398"/>
    </source>
</evidence>
<evidence type="ECO:0008006" key="4">
    <source>
        <dbReference type="Google" id="ProtNLM"/>
    </source>
</evidence>
<accession>A0A3S0A2D0</accession>
<feature type="transmembrane region" description="Helical" evidence="1">
    <location>
        <begin position="12"/>
        <end position="32"/>
    </location>
</feature>
<keyword evidence="3" id="KW-1185">Reference proteome</keyword>
<dbReference type="OrthoDB" id="7508901at2"/>
<sequence length="69" mass="7218">MTEQKPWYLSRTVWASIVTIATTMGGVFGLPLAGLDNSAVTDTILQVAAAISGVVALWGRIVATNRIGS</sequence>
<comment type="caution">
    <text evidence="2">The sequence shown here is derived from an EMBL/GenBank/DDBJ whole genome shotgun (WGS) entry which is preliminary data.</text>
</comment>
<feature type="transmembrane region" description="Helical" evidence="1">
    <location>
        <begin position="44"/>
        <end position="63"/>
    </location>
</feature>